<dbReference type="Proteomes" id="UP001500503">
    <property type="component" value="Unassembled WGS sequence"/>
</dbReference>
<dbReference type="PANTHER" id="PTHR43792">
    <property type="entry name" value="GNAT FAMILY, PUTATIVE (AFU_ORTHOLOGUE AFUA_3G00765)-RELATED-RELATED"/>
    <property type="match status" value="1"/>
</dbReference>
<comment type="caution">
    <text evidence="2">The sequence shown here is derived from an EMBL/GenBank/DDBJ whole genome shotgun (WGS) entry which is preliminary data.</text>
</comment>
<evidence type="ECO:0000259" key="1">
    <source>
        <dbReference type="PROSITE" id="PS51186"/>
    </source>
</evidence>
<accession>A0ABP8QZZ5</accession>
<evidence type="ECO:0000313" key="2">
    <source>
        <dbReference type="EMBL" id="GAA4514532.1"/>
    </source>
</evidence>
<evidence type="ECO:0000313" key="3">
    <source>
        <dbReference type="Proteomes" id="UP001500503"/>
    </source>
</evidence>
<dbReference type="SUPFAM" id="SSF55729">
    <property type="entry name" value="Acyl-CoA N-acyltransferases (Nat)"/>
    <property type="match status" value="1"/>
</dbReference>
<protein>
    <submittedName>
        <fullName evidence="2">GNAT family N-acetyltransferase</fullName>
    </submittedName>
</protein>
<dbReference type="Gene3D" id="3.40.630.30">
    <property type="match status" value="1"/>
</dbReference>
<dbReference type="InterPro" id="IPR051531">
    <property type="entry name" value="N-acetyltransferase"/>
</dbReference>
<keyword evidence="3" id="KW-1185">Reference proteome</keyword>
<reference evidence="3" key="1">
    <citation type="journal article" date="2019" name="Int. J. Syst. Evol. Microbiol.">
        <title>The Global Catalogue of Microorganisms (GCM) 10K type strain sequencing project: providing services to taxonomists for standard genome sequencing and annotation.</title>
        <authorList>
            <consortium name="The Broad Institute Genomics Platform"/>
            <consortium name="The Broad Institute Genome Sequencing Center for Infectious Disease"/>
            <person name="Wu L."/>
            <person name="Ma J."/>
        </authorList>
    </citation>
    <scope>NUCLEOTIDE SEQUENCE [LARGE SCALE GENOMIC DNA]</scope>
    <source>
        <strain evidence="3">JCM 17933</strain>
    </source>
</reference>
<name>A0ABP8QZZ5_9ACTN</name>
<feature type="domain" description="N-acetyltransferase" evidence="1">
    <location>
        <begin position="21"/>
        <end position="166"/>
    </location>
</feature>
<dbReference type="PANTHER" id="PTHR43792:SF13">
    <property type="entry name" value="ACETYLTRANSFERASE"/>
    <property type="match status" value="1"/>
</dbReference>
<gene>
    <name evidence="2" type="ORF">GCM10023191_083150</name>
</gene>
<sequence>MPEDPQEGSPAVSAAIRTPRLELRPLTAGAARDLADGDYSGVRAGADWPMSATPIVAMRAAVDPGALTWLIARRGMVIGECGLKHAPGPDGSAEIGYGVGAAWRANGYGTEAVRGLVEWLPNLTSCRRVTAEVHESNLASRRLLERLNFTIDHLSSPYVWYTRPVRPAQ</sequence>
<dbReference type="EMBL" id="BAABHF010000049">
    <property type="protein sequence ID" value="GAA4514532.1"/>
    <property type="molecule type" value="Genomic_DNA"/>
</dbReference>
<dbReference type="Pfam" id="PF13302">
    <property type="entry name" value="Acetyltransf_3"/>
    <property type="match status" value="1"/>
</dbReference>
<dbReference type="InterPro" id="IPR016181">
    <property type="entry name" value="Acyl_CoA_acyltransferase"/>
</dbReference>
<proteinExistence type="predicted"/>
<organism evidence="2 3">
    <name type="scientific">Actinoallomurus oryzae</name>
    <dbReference type="NCBI Taxonomy" id="502180"/>
    <lineage>
        <taxon>Bacteria</taxon>
        <taxon>Bacillati</taxon>
        <taxon>Actinomycetota</taxon>
        <taxon>Actinomycetes</taxon>
        <taxon>Streptosporangiales</taxon>
        <taxon>Thermomonosporaceae</taxon>
        <taxon>Actinoallomurus</taxon>
    </lineage>
</organism>
<dbReference type="RefSeq" id="WP_345473553.1">
    <property type="nucleotide sequence ID" value="NZ_BAABHF010000049.1"/>
</dbReference>
<dbReference type="InterPro" id="IPR000182">
    <property type="entry name" value="GNAT_dom"/>
</dbReference>
<dbReference type="PROSITE" id="PS51186">
    <property type="entry name" value="GNAT"/>
    <property type="match status" value="1"/>
</dbReference>